<name>A0AAE1DT84_9GAST</name>
<comment type="caution">
    <text evidence="1">The sequence shown here is derived from an EMBL/GenBank/DDBJ whole genome shotgun (WGS) entry which is preliminary data.</text>
</comment>
<gene>
    <name evidence="1" type="ORF">RRG08_052350</name>
</gene>
<keyword evidence="2" id="KW-1185">Reference proteome</keyword>
<dbReference type="Proteomes" id="UP001283361">
    <property type="component" value="Unassembled WGS sequence"/>
</dbReference>
<evidence type="ECO:0000313" key="2">
    <source>
        <dbReference type="Proteomes" id="UP001283361"/>
    </source>
</evidence>
<evidence type="ECO:0000313" key="1">
    <source>
        <dbReference type="EMBL" id="KAK3782084.1"/>
    </source>
</evidence>
<reference evidence="1" key="1">
    <citation type="journal article" date="2023" name="G3 (Bethesda)">
        <title>A reference genome for the long-term kleptoplast-retaining sea slug Elysia crispata morphotype clarki.</title>
        <authorList>
            <person name="Eastman K.E."/>
            <person name="Pendleton A.L."/>
            <person name="Shaikh M.A."/>
            <person name="Suttiyut T."/>
            <person name="Ogas R."/>
            <person name="Tomko P."/>
            <person name="Gavelis G."/>
            <person name="Widhalm J.R."/>
            <person name="Wisecaver J.H."/>
        </authorList>
    </citation>
    <scope>NUCLEOTIDE SEQUENCE</scope>
    <source>
        <strain evidence="1">ECLA1</strain>
    </source>
</reference>
<organism evidence="1 2">
    <name type="scientific">Elysia crispata</name>
    <name type="common">lettuce slug</name>
    <dbReference type="NCBI Taxonomy" id="231223"/>
    <lineage>
        <taxon>Eukaryota</taxon>
        <taxon>Metazoa</taxon>
        <taxon>Spiralia</taxon>
        <taxon>Lophotrochozoa</taxon>
        <taxon>Mollusca</taxon>
        <taxon>Gastropoda</taxon>
        <taxon>Heterobranchia</taxon>
        <taxon>Euthyneura</taxon>
        <taxon>Panpulmonata</taxon>
        <taxon>Sacoglossa</taxon>
        <taxon>Placobranchoidea</taxon>
        <taxon>Plakobranchidae</taxon>
        <taxon>Elysia</taxon>
    </lineage>
</organism>
<dbReference type="EMBL" id="JAWDGP010002538">
    <property type="protein sequence ID" value="KAK3782084.1"/>
    <property type="molecule type" value="Genomic_DNA"/>
</dbReference>
<accession>A0AAE1DT84</accession>
<sequence length="138" mass="15189">MVRVAAVRQGKQCSQTGVKWLGSGWGVAGESLGSGSTLPDPRELLGTVVHALTCHTAGWGRGHALLPPERPDTMNEWIPISEYDSSDSLDPTKVTQTNLTCRQVTLDMRHHRPRLEVCWANTHAPTYKQTISPYNAEI</sequence>
<proteinExistence type="predicted"/>
<dbReference type="AlphaFoldDB" id="A0AAE1DT84"/>
<protein>
    <submittedName>
        <fullName evidence="1">Uncharacterized protein</fullName>
    </submittedName>
</protein>